<feature type="transmembrane region" description="Helical" evidence="10">
    <location>
        <begin position="34"/>
        <end position="55"/>
    </location>
</feature>
<keyword evidence="5 10" id="KW-0812">Transmembrane</keyword>
<keyword evidence="9" id="KW-0407">Ion channel</keyword>
<feature type="transmembrane region" description="Helical" evidence="10">
    <location>
        <begin position="366"/>
        <end position="387"/>
    </location>
</feature>
<evidence type="ECO:0000259" key="13">
    <source>
        <dbReference type="Pfam" id="PF23188"/>
    </source>
</evidence>
<feature type="transmembrane region" description="Helical" evidence="10">
    <location>
        <begin position="207"/>
        <end position="230"/>
    </location>
</feature>
<dbReference type="InterPro" id="IPR027272">
    <property type="entry name" value="Piezo"/>
</dbReference>
<name>A0A915APU0_PARUN</name>
<keyword evidence="7" id="KW-0406">Ion transport</keyword>
<evidence type="ECO:0000256" key="9">
    <source>
        <dbReference type="ARBA" id="ARBA00023303"/>
    </source>
</evidence>
<feature type="transmembrane region" description="Helical" evidence="10">
    <location>
        <begin position="302"/>
        <end position="319"/>
    </location>
</feature>
<feature type="transmembrane region" description="Helical" evidence="10">
    <location>
        <begin position="550"/>
        <end position="572"/>
    </location>
</feature>
<feature type="transmembrane region" description="Helical" evidence="10">
    <location>
        <begin position="331"/>
        <end position="354"/>
    </location>
</feature>
<feature type="transmembrane region" description="Helical" evidence="10">
    <location>
        <begin position="423"/>
        <end position="440"/>
    </location>
</feature>
<dbReference type="WBParaSite" id="PgR010_g177_t06">
    <property type="protein sequence ID" value="PgR010_g177_t06"/>
    <property type="gene ID" value="PgR010_g177"/>
</dbReference>
<dbReference type="Pfam" id="PF12166">
    <property type="entry name" value="Piezo_cap"/>
    <property type="match status" value="1"/>
</dbReference>
<feature type="transmembrane region" description="Helical" evidence="10">
    <location>
        <begin position="964"/>
        <end position="985"/>
    </location>
</feature>
<feature type="domain" description="Piezo non-specific cation channel cap" evidence="11">
    <location>
        <begin position="1305"/>
        <end position="1613"/>
    </location>
</feature>
<feature type="transmembrane region" description="Helical" evidence="10">
    <location>
        <begin position="1207"/>
        <end position="1224"/>
    </location>
</feature>
<dbReference type="InterPro" id="IPR031805">
    <property type="entry name" value="Piezo_TM25-28"/>
</dbReference>
<feature type="transmembrane region" description="Helical" evidence="10">
    <location>
        <begin position="62"/>
        <end position="79"/>
    </location>
</feature>
<keyword evidence="4" id="KW-1003">Cell membrane</keyword>
<feature type="transmembrane region" description="Helical" evidence="10">
    <location>
        <begin position="1529"/>
        <end position="1549"/>
    </location>
</feature>
<feature type="transmembrane region" description="Helical" evidence="10">
    <location>
        <begin position="888"/>
        <end position="912"/>
    </location>
</feature>
<feature type="transmembrane region" description="Helical" evidence="10">
    <location>
        <begin position="919"/>
        <end position="938"/>
    </location>
</feature>
<dbReference type="Proteomes" id="UP000887569">
    <property type="component" value="Unplaced"/>
</dbReference>
<dbReference type="InterPro" id="IPR031334">
    <property type="entry name" value="Piezo_cap_dom"/>
</dbReference>
<feature type="transmembrane region" description="Helical" evidence="10">
    <location>
        <begin position="1178"/>
        <end position="1201"/>
    </location>
</feature>
<sequence>METLLHFFLRCVLALVTFILFGITTAMVEKSILSIFYFILLTAFVHAAQVSYSFMWEHSHKAYTGLIVLNIFSMLAYVIDCIYENSVTRILLHSKLVDAFSFSHSRDEPVGQRIFQASIIAAFSISIFAYIFIHYYPITIRVVLPFIIRRRKQQWGRFVLITSHRMIDVVCSLLFASSAVQNVSLLNTPQMVFAVLLCYTKNANLKVICYLVMGLYIPLTTVVKLAFFVYRGPLSDLRICDHVNAEKWMYWTGLVSNEISIYVSILCLMAIHLHSIIEYLYVKYEDRYRECDNKLQFPNITYKNAAYATVNLIAFYINYGYYKFGFEIYNIFWLTSIVTSVNIISLISLILLMTTIVMERSRVRKIFLFFVIFHVVILVYEFLAQIGPPPNYCFKTMITPENAPYFALFNGGYLTRKNFNLTLFLYFINVILSLMQYELFKIESANDKNFGGGSNDGVFEDVGDDGQSSRVNPIRNFYSQDARLFLDDMKQCVFSYYHWLVLLLVFSNGIRMTAPVFLSIGHIIFAFLNFWRGTDLYLSSLKTFRRKWRVITLYLLGSLFLQISALISKAMLDEFVATKNGYRRLVAICRMLHVYFKKPGATVIDIIQPYQDADVRAYFFDVIVFAALLLQLRMIVSWHFQHTVVDFRADRIICYRGQILHDQLLFKAMTFAQQKDRFRLGELKRRTAIAGKMDLPFGRFQVQSIRGWNKEIFDASEEAYIAECKTCRKRKPKVDSKMVESIASAVMTNDDSESPYSLELHAAYGKIPKRRKKPYVTISELIAKVALWLGRLSLDYRYIRYVVDNEKRLLAERLPKGMGSSVFENSINFRDLNLGKDVCLVNHAHDILKYMDEVHRRWLHLPILWRLISALSSVFLSHTAFLCYCAIIVLHAQAACLLTLPLPLIVFFWAALSPRPSHTLWMIVIFYVQVIIIVMMNFKYSFLPWTCNKGLHCADWNMRRVGRFVGITDEPISVLIFCLLVSALFTHRYSMRRNGSWWGCYTRILRREDKDKRCCLVSIAQDVFKPRCPLPSDYYPWMVVSHFVALAVLILRFSDFDTAKRNVFSFGGDLKLPDYFVVFFMISICELIVDRILHLQRAAKLKFVYLIIETLSTHAFVIVVLVIRQNDLNDVLQYSNIGVFFWYLARCVHMLASAFQVRDGYPQYMSGRSMRRNNPISWLLYTLSFFAVPLFEVCVVIDWTFTDTSLTLFNFYTLETIDFYLYFINGLRKYELFYTKKRGEKTTAFVKVVLGGGIILGFLFILVCLLMFISENAFVAVYLPQEMDFTLRLADHPIIYQAHLQELLTINASNFKKLKNYFSDDLRSMALLEGCGERSMLDVHLPKESALWYVHPHWENELKRLLRNERREIKLKSRLALKRMHVREQLESFLQKSDIQTIEHTGEWDMQLSWKMRQKFAEVLDSKDCNASVAINITEIMPSLLMVPTEGNIRVPFPLFQRRHSYERLHFVYETSLVVASDCISSIPGQFIAHTMSITRTELESSGRSREINLRPRFVFFVAKVPSALTKKVLKSSVSSFVVLIVMVFLLSAKMRDVLMTKPFALPFDEIGDPGRLIQLCDDIFCARGARLYDLEHDLFGKLIYILRSSEALIQYTVYNMTNLRR</sequence>
<protein>
    <submittedName>
        <fullName evidence="16">Piezo non-specific cation channel R-Ras-binding domain-containing protein</fullName>
    </submittedName>
</protein>
<dbReference type="GO" id="GO:0008381">
    <property type="term" value="F:mechanosensitive monoatomic ion channel activity"/>
    <property type="evidence" value="ECO:0007669"/>
    <property type="project" value="InterPro"/>
</dbReference>
<dbReference type="GO" id="GO:0042391">
    <property type="term" value="P:regulation of membrane potential"/>
    <property type="evidence" value="ECO:0007669"/>
    <property type="project" value="TreeGrafter"/>
</dbReference>
<dbReference type="GO" id="GO:0005886">
    <property type="term" value="C:plasma membrane"/>
    <property type="evidence" value="ECO:0007669"/>
    <property type="project" value="UniProtKB-SubCell"/>
</dbReference>
<feature type="transmembrane region" description="Helical" evidence="10">
    <location>
        <begin position="1137"/>
        <end position="1157"/>
    </location>
</feature>
<evidence type="ECO:0000259" key="12">
    <source>
        <dbReference type="Pfam" id="PF15917"/>
    </source>
</evidence>
<keyword evidence="15" id="KW-1185">Reference proteome</keyword>
<dbReference type="Pfam" id="PF23188">
    <property type="entry name" value="THU_Piezo1"/>
    <property type="match status" value="1"/>
</dbReference>
<evidence type="ECO:0000259" key="14">
    <source>
        <dbReference type="Pfam" id="PF24874"/>
    </source>
</evidence>
<dbReference type="GO" id="GO:0071260">
    <property type="term" value="P:cellular response to mechanical stimulus"/>
    <property type="evidence" value="ECO:0007669"/>
    <property type="project" value="TreeGrafter"/>
</dbReference>
<dbReference type="Pfam" id="PF15917">
    <property type="entry name" value="Piezo_TM25-28"/>
    <property type="match status" value="1"/>
</dbReference>
<dbReference type="InterPro" id="IPR056768">
    <property type="entry name" value="THU_Piezo"/>
</dbReference>
<evidence type="ECO:0000256" key="3">
    <source>
        <dbReference type="ARBA" id="ARBA00022448"/>
    </source>
</evidence>
<evidence type="ECO:0000256" key="2">
    <source>
        <dbReference type="ARBA" id="ARBA00007821"/>
    </source>
</evidence>
<organism evidence="15 16">
    <name type="scientific">Parascaris univalens</name>
    <name type="common">Nematode worm</name>
    <dbReference type="NCBI Taxonomy" id="6257"/>
    <lineage>
        <taxon>Eukaryota</taxon>
        <taxon>Metazoa</taxon>
        <taxon>Ecdysozoa</taxon>
        <taxon>Nematoda</taxon>
        <taxon>Chromadorea</taxon>
        <taxon>Rhabditida</taxon>
        <taxon>Spirurina</taxon>
        <taxon>Ascaridomorpha</taxon>
        <taxon>Ascaridoidea</taxon>
        <taxon>Ascarididae</taxon>
        <taxon>Parascaris</taxon>
    </lineage>
</organism>
<dbReference type="GO" id="GO:0005261">
    <property type="term" value="F:monoatomic cation channel activity"/>
    <property type="evidence" value="ECO:0007669"/>
    <property type="project" value="TreeGrafter"/>
</dbReference>
<evidence type="ECO:0000256" key="6">
    <source>
        <dbReference type="ARBA" id="ARBA00022989"/>
    </source>
</evidence>
<comment type="similarity">
    <text evidence="2">Belongs to the PIEZO (TC 1.A.75) family.</text>
</comment>
<feature type="transmembrane region" description="Helical" evidence="10">
    <location>
        <begin position="259"/>
        <end position="281"/>
    </location>
</feature>
<feature type="transmembrane region" description="Helical" evidence="10">
    <location>
        <begin position="7"/>
        <end position="28"/>
    </location>
</feature>
<feature type="transmembrane region" description="Helical" evidence="10">
    <location>
        <begin position="1245"/>
        <end position="1269"/>
    </location>
</feature>
<keyword evidence="8 10" id="KW-0472">Membrane</keyword>
<dbReference type="PANTHER" id="PTHR13167">
    <property type="entry name" value="PIEZO-TYPE MECHANOSENSITIVE ION CHANNEL COMPONENT"/>
    <property type="match status" value="1"/>
</dbReference>
<feature type="transmembrane region" description="Helical" evidence="10">
    <location>
        <begin position="617"/>
        <end position="636"/>
    </location>
</feature>
<evidence type="ECO:0000256" key="8">
    <source>
        <dbReference type="ARBA" id="ARBA00023136"/>
    </source>
</evidence>
<dbReference type="InterPro" id="IPR056770">
    <property type="entry name" value="Piezo_THU9_anchor"/>
</dbReference>
<evidence type="ECO:0000256" key="7">
    <source>
        <dbReference type="ARBA" id="ARBA00023065"/>
    </source>
</evidence>
<feature type="transmembrane region" description="Helical" evidence="10">
    <location>
        <begin position="516"/>
        <end position="538"/>
    </location>
</feature>
<proteinExistence type="inferred from homology"/>
<dbReference type="GO" id="GO:0050982">
    <property type="term" value="P:detection of mechanical stimulus"/>
    <property type="evidence" value="ECO:0007669"/>
    <property type="project" value="TreeGrafter"/>
</dbReference>
<feature type="transmembrane region" description="Helical" evidence="10">
    <location>
        <begin position="114"/>
        <end position="137"/>
    </location>
</feature>
<comment type="subcellular location">
    <subcellularLocation>
        <location evidence="1">Cell membrane</location>
        <topology evidence="1">Multi-pass membrane protein</topology>
    </subcellularLocation>
</comment>
<keyword evidence="6 10" id="KW-1133">Transmembrane helix</keyword>
<feature type="domain" description="Piezo TM25-28" evidence="12">
    <location>
        <begin position="467"/>
        <end position="687"/>
    </location>
</feature>
<feature type="domain" description="Piezo THU9 and anchor" evidence="14">
    <location>
        <begin position="1032"/>
        <end position="1270"/>
    </location>
</feature>
<evidence type="ECO:0000256" key="5">
    <source>
        <dbReference type="ARBA" id="ARBA00022692"/>
    </source>
</evidence>
<evidence type="ECO:0000259" key="11">
    <source>
        <dbReference type="Pfam" id="PF12166"/>
    </source>
</evidence>
<feature type="domain" description="Piezo transmembrane helical unit" evidence="13">
    <location>
        <begin position="876"/>
        <end position="997"/>
    </location>
</feature>
<reference evidence="16" key="1">
    <citation type="submission" date="2022-11" db="UniProtKB">
        <authorList>
            <consortium name="WormBaseParasite"/>
        </authorList>
    </citation>
    <scope>IDENTIFICATION</scope>
</reference>
<evidence type="ECO:0000256" key="1">
    <source>
        <dbReference type="ARBA" id="ARBA00004651"/>
    </source>
</evidence>
<feature type="transmembrane region" description="Helical" evidence="10">
    <location>
        <begin position="1105"/>
        <end position="1125"/>
    </location>
</feature>
<feature type="transmembrane region" description="Helical" evidence="10">
    <location>
        <begin position="493"/>
        <end position="510"/>
    </location>
</feature>
<evidence type="ECO:0000256" key="10">
    <source>
        <dbReference type="SAM" id="Phobius"/>
    </source>
</evidence>
<accession>A0A915APU0</accession>
<evidence type="ECO:0000313" key="15">
    <source>
        <dbReference type="Proteomes" id="UP000887569"/>
    </source>
</evidence>
<dbReference type="Pfam" id="PF24874">
    <property type="entry name" value="Piezo_THU9_anchor"/>
    <property type="match status" value="1"/>
</dbReference>
<dbReference type="PANTHER" id="PTHR13167:SF25">
    <property type="entry name" value="PIEZO-TYPE MECHANOSENSITIVE ION CHANNEL COMPONENT"/>
    <property type="match status" value="1"/>
</dbReference>
<evidence type="ECO:0000313" key="16">
    <source>
        <dbReference type="WBParaSite" id="PgR010_g177_t06"/>
    </source>
</evidence>
<keyword evidence="3" id="KW-0813">Transport</keyword>
<feature type="transmembrane region" description="Helical" evidence="10">
    <location>
        <begin position="1034"/>
        <end position="1054"/>
    </location>
</feature>
<evidence type="ECO:0000256" key="4">
    <source>
        <dbReference type="ARBA" id="ARBA00022475"/>
    </source>
</evidence>